<organism evidence="2 3">
    <name type="scientific">Pseudoalteromonas gelatinilytica</name>
    <dbReference type="NCBI Taxonomy" id="1703256"/>
    <lineage>
        <taxon>Bacteria</taxon>
        <taxon>Pseudomonadati</taxon>
        <taxon>Pseudomonadota</taxon>
        <taxon>Gammaproteobacteria</taxon>
        <taxon>Alteromonadales</taxon>
        <taxon>Pseudoalteromonadaceae</taxon>
        <taxon>Pseudoalteromonas</taxon>
    </lineage>
</organism>
<keyword evidence="2" id="KW-0456">Lyase</keyword>
<dbReference type="Gene3D" id="2.60.40.1180">
    <property type="entry name" value="Golgi alpha-mannosidase II"/>
    <property type="match status" value="1"/>
</dbReference>
<dbReference type="PANTHER" id="PTHR47786:SF2">
    <property type="entry name" value="GLYCOSYL HYDROLASE FAMILY 13 CATALYTIC DOMAIN-CONTAINING PROTEIN"/>
    <property type="match status" value="1"/>
</dbReference>
<gene>
    <name evidence="2" type="ORF">D4741_05180</name>
</gene>
<dbReference type="SMART" id="SM00642">
    <property type="entry name" value="Aamy"/>
    <property type="match status" value="1"/>
</dbReference>
<dbReference type="GO" id="GO:0016829">
    <property type="term" value="F:lyase activity"/>
    <property type="evidence" value="ECO:0007669"/>
    <property type="project" value="UniProtKB-KW"/>
</dbReference>
<dbReference type="SUPFAM" id="SSF51011">
    <property type="entry name" value="Glycosyl hydrolase domain"/>
    <property type="match status" value="1"/>
</dbReference>
<dbReference type="Pfam" id="PF16657">
    <property type="entry name" value="Malt_amylase_C"/>
    <property type="match status" value="1"/>
</dbReference>
<dbReference type="InterPro" id="IPR013780">
    <property type="entry name" value="Glyco_hydro_b"/>
</dbReference>
<dbReference type="GO" id="GO:0005975">
    <property type="term" value="P:carbohydrate metabolic process"/>
    <property type="evidence" value="ECO:0007669"/>
    <property type="project" value="InterPro"/>
</dbReference>
<dbReference type="InterPro" id="IPR006047">
    <property type="entry name" value="GH13_cat_dom"/>
</dbReference>
<dbReference type="SUPFAM" id="SSF51445">
    <property type="entry name" value="(Trans)glycosidases"/>
    <property type="match status" value="1"/>
</dbReference>
<dbReference type="PANTHER" id="PTHR47786">
    <property type="entry name" value="ALPHA-1,4-GLUCAN:MALTOSE-1-PHOSPHATE MALTOSYLTRANSFERASE"/>
    <property type="match status" value="1"/>
</dbReference>
<comment type="caution">
    <text evidence="2">The sequence shown here is derived from an EMBL/GenBank/DDBJ whole genome shotgun (WGS) entry which is preliminary data.</text>
</comment>
<dbReference type="Gene3D" id="3.20.20.80">
    <property type="entry name" value="Glycosidases"/>
    <property type="match status" value="1"/>
</dbReference>
<reference evidence="2 3" key="1">
    <citation type="submission" date="2018-09" db="EMBL/GenBank/DDBJ databases">
        <title>Identification of marine bacteria producing industrial enzymes.</title>
        <authorList>
            <person name="Cheng T.H."/>
            <person name="Saidin J."/>
            <person name="Muhd D.D."/>
            <person name="Isa M.N.M."/>
            <person name="Bakar M.F.A."/>
            <person name="Ismail N."/>
        </authorList>
    </citation>
    <scope>NUCLEOTIDE SEQUENCE [LARGE SCALE GENOMIC DNA]</scope>
    <source>
        <strain evidence="2 3">MNAD 1.6</strain>
    </source>
</reference>
<dbReference type="Proteomes" id="UP000265938">
    <property type="component" value="Unassembled WGS sequence"/>
</dbReference>
<dbReference type="PROSITE" id="PS51257">
    <property type="entry name" value="PROKAR_LIPOPROTEIN"/>
    <property type="match status" value="1"/>
</dbReference>
<dbReference type="InterPro" id="IPR032091">
    <property type="entry name" value="Malt_amylase-like_C"/>
</dbReference>
<dbReference type="EMBL" id="QYSE01000001">
    <property type="protein sequence ID" value="RJF37467.1"/>
    <property type="molecule type" value="Genomic_DNA"/>
</dbReference>
<evidence type="ECO:0000313" key="3">
    <source>
        <dbReference type="Proteomes" id="UP000265938"/>
    </source>
</evidence>
<dbReference type="CDD" id="cd11313">
    <property type="entry name" value="AmyAc_arch_bac_AmyA"/>
    <property type="match status" value="1"/>
</dbReference>
<dbReference type="InterPro" id="IPR017853">
    <property type="entry name" value="GH"/>
</dbReference>
<protein>
    <submittedName>
        <fullName evidence="2">Alpha-amlyase</fullName>
    </submittedName>
</protein>
<dbReference type="AlphaFoldDB" id="A0A3A3EQH0"/>
<dbReference type="Pfam" id="PF00128">
    <property type="entry name" value="Alpha-amylase"/>
    <property type="match status" value="1"/>
</dbReference>
<accession>A0A3A3EQH0</accession>
<proteinExistence type="predicted"/>
<sequence length="459" mass="52676">MTFRVLIFTLAVLIVGCQSNVSNVDRQLHQVSSLVTVQNPEWLESATIYQINTRQFTPQGTLKAAKDQLPRLKTLGIDIIWLMPIHPIGEQNRKGELGSPYSIKDYLGVSEELGSFADLKAFVDAAHAQNMYVILDWVANHTAWDNPIKEQHPQWYMKDHEGNFTSTPWFDWDDIIDLDFSKPELRKYMSKAMQFWVREAGIDGFRCDAAGLVPLQFWQDVRQELEQIKPVFMLAEWEGRDFHYQAFDASYAWSWWKAVHDIAKGKAGLGKLYEYYSWNTGYYPENAMRLNYVSNHDANAWEATQFEAFGNALEAVIALSVVSDGIPMIYNGQEAGNEKRLKFFSRDPINWRPHPIGDLYQQLFAIKKANSALFNGKWGAPMVQVKNSQSESVLSFIRENKNNKVFAVFNLSAETQAVTLKSDFAAGRYKNALSGKPETISKQQRVMLEPWQFKILIEQ</sequence>
<evidence type="ECO:0000313" key="2">
    <source>
        <dbReference type="EMBL" id="RJF37467.1"/>
    </source>
</evidence>
<name>A0A3A3EQH0_9GAMM</name>
<evidence type="ECO:0000259" key="1">
    <source>
        <dbReference type="SMART" id="SM00642"/>
    </source>
</evidence>
<feature type="domain" description="Glycosyl hydrolase family 13 catalytic" evidence="1">
    <location>
        <begin position="50"/>
        <end position="352"/>
    </location>
</feature>